<reference evidence="1" key="1">
    <citation type="submission" date="2024-03" db="EMBL/GenBank/DDBJ databases">
        <title>Diverse circular DNA viruses in blood, oral, and fecal samples of captive lemurs.</title>
        <authorList>
            <person name="Paietta E.N."/>
            <person name="Kraberger S."/>
            <person name="Lund M.C."/>
            <person name="Custer J.M."/>
            <person name="Vargas K.M."/>
            <person name="Ehmke E.E."/>
            <person name="Yoder A.D."/>
            <person name="Varsani A."/>
        </authorList>
    </citation>
    <scope>NUCLEOTIDE SEQUENCE</scope>
    <source>
        <strain evidence="1">Duke_24FS_3</strain>
    </source>
</reference>
<accession>A0AAU8AZF1</accession>
<protein>
    <submittedName>
        <fullName evidence="1">Uncharacterized protein</fullName>
    </submittedName>
</protein>
<name>A0AAU8AZF1_9CAUD</name>
<proteinExistence type="predicted"/>
<sequence length="56" mass="6789">MNMYLIIYFRSGDEESPAGRFFIIDQTEIKAIRRFCKITESRQKDIKQVIKVKNRY</sequence>
<organism evidence="1">
    <name type="scientific">Dulem virus 36</name>
    <dbReference type="NCBI Taxonomy" id="3145754"/>
    <lineage>
        <taxon>Viruses</taxon>
        <taxon>Duplodnaviria</taxon>
        <taxon>Heunggongvirae</taxon>
        <taxon>Uroviricota</taxon>
        <taxon>Caudoviricetes</taxon>
    </lineage>
</organism>
<evidence type="ECO:0000313" key="1">
    <source>
        <dbReference type="EMBL" id="XCD05003.1"/>
    </source>
</evidence>
<dbReference type="EMBL" id="PP511521">
    <property type="protein sequence ID" value="XCD05003.1"/>
    <property type="molecule type" value="Genomic_DNA"/>
</dbReference>